<evidence type="ECO:0000313" key="1">
    <source>
        <dbReference type="EMBL" id="MCG5074704.1"/>
    </source>
</evidence>
<dbReference type="Proteomes" id="UP001139308">
    <property type="component" value="Unassembled WGS sequence"/>
</dbReference>
<dbReference type="AlphaFoldDB" id="A0A9X1RTM9"/>
<comment type="caution">
    <text evidence="1">The sequence shown here is derived from an EMBL/GenBank/DDBJ whole genome shotgun (WGS) entry which is preliminary data.</text>
</comment>
<organism evidence="1 2">
    <name type="scientific">Paraburkholderia tagetis</name>
    <dbReference type="NCBI Taxonomy" id="2913261"/>
    <lineage>
        <taxon>Bacteria</taxon>
        <taxon>Pseudomonadati</taxon>
        <taxon>Pseudomonadota</taxon>
        <taxon>Betaproteobacteria</taxon>
        <taxon>Burkholderiales</taxon>
        <taxon>Burkholderiaceae</taxon>
        <taxon>Paraburkholderia</taxon>
    </lineage>
</organism>
<proteinExistence type="predicted"/>
<sequence>MMSIGQIFILLALELGLMVGVRAEGLCEAGETVIFNCELPKSVSSLCQSENDGVLTYRNGANGKLNLKLSDKGRGKGRVFYFSGTPYAGGGEAHIRFLKSGYTYYLYDKAVKTGDGQEFSAGVVIYKASGRVANLVCNNDASIHETAYHEITKEAYQSIATQ</sequence>
<evidence type="ECO:0000313" key="2">
    <source>
        <dbReference type="Proteomes" id="UP001139308"/>
    </source>
</evidence>
<dbReference type="EMBL" id="JAKLJA010000010">
    <property type="protein sequence ID" value="MCG5074704.1"/>
    <property type="molecule type" value="Genomic_DNA"/>
</dbReference>
<gene>
    <name evidence="1" type="ORF">L5014_15260</name>
</gene>
<accession>A0A9X1RTM9</accession>
<dbReference type="RefSeq" id="WP_238464561.1">
    <property type="nucleotide sequence ID" value="NZ_JAKLJA010000010.1"/>
</dbReference>
<name>A0A9X1RTM9_9BURK</name>
<reference evidence="1" key="1">
    <citation type="submission" date="2022-01" db="EMBL/GenBank/DDBJ databases">
        <title>Genome sequence and assembly of Parabukholderia sp. RG36.</title>
        <authorList>
            <person name="Chhetri G."/>
        </authorList>
    </citation>
    <scope>NUCLEOTIDE SEQUENCE</scope>
    <source>
        <strain evidence="1">RG36</strain>
    </source>
</reference>
<keyword evidence="2" id="KW-1185">Reference proteome</keyword>
<protein>
    <submittedName>
        <fullName evidence="1">Uncharacterized protein</fullName>
    </submittedName>
</protein>